<feature type="binding site" evidence="5">
    <location>
        <begin position="204"/>
        <end position="206"/>
    </location>
    <ligand>
        <name>substrate</name>
    </ligand>
</feature>
<dbReference type="InterPro" id="IPR018099">
    <property type="entry name" value="Purine_phosphorylase-2_CS"/>
</dbReference>
<proteinExistence type="inferred from homology"/>
<comment type="caution">
    <text evidence="7">The sequence shown here is derived from an EMBL/GenBank/DDBJ whole genome shotgun (WGS) entry which is preliminary data.</text>
</comment>
<dbReference type="CDD" id="cd09010">
    <property type="entry name" value="MTAP_SsMTAPII_like_MTIP"/>
    <property type="match status" value="1"/>
</dbReference>
<dbReference type="GO" id="GO:0006166">
    <property type="term" value="P:purine ribonucleoside salvage"/>
    <property type="evidence" value="ECO:0007669"/>
    <property type="project" value="UniProtKB-KW"/>
</dbReference>
<evidence type="ECO:0000256" key="5">
    <source>
        <dbReference type="HAMAP-Rule" id="MF_01963"/>
    </source>
</evidence>
<dbReference type="PANTHER" id="PTHR42679:SF3">
    <property type="entry name" value="S-METHYL-5'-THIOADENOSINE PHOSPHORYLASE"/>
    <property type="match status" value="1"/>
</dbReference>
<evidence type="ECO:0000313" key="7">
    <source>
        <dbReference type="EMBL" id="KPV46200.1"/>
    </source>
</evidence>
<evidence type="ECO:0000256" key="2">
    <source>
        <dbReference type="ARBA" id="ARBA00022679"/>
    </source>
</evidence>
<feature type="binding site" evidence="5">
    <location>
        <position position="10"/>
    </location>
    <ligand>
        <name>phosphate</name>
        <dbReference type="ChEBI" id="CHEBI:43474"/>
    </ligand>
</feature>
<name>A0A0P9CKC9_9ARCH</name>
<dbReference type="EC" id="2.4.2.28" evidence="5"/>
<feature type="site" description="Important for substrate specificity" evidence="5">
    <location>
        <position position="215"/>
    </location>
</feature>
<comment type="similarity">
    <text evidence="5">Belongs to the PNP/MTAP phosphorylase family. MTAP subfamily.</text>
</comment>
<organism evidence="7 8">
    <name type="scientific">Acidiplasma aeolicum</name>
    <dbReference type="NCBI Taxonomy" id="507754"/>
    <lineage>
        <taxon>Archaea</taxon>
        <taxon>Methanobacteriati</taxon>
        <taxon>Thermoplasmatota</taxon>
        <taxon>Thermoplasmata</taxon>
        <taxon>Thermoplasmatales</taxon>
        <taxon>Ferroplasmaceae</taxon>
        <taxon>Acidiplasma</taxon>
    </lineage>
</organism>
<comment type="pathway">
    <text evidence="5">Amino-acid biosynthesis; L-methionine biosynthesis via salvage pathway; S-methyl-5-thio-alpha-D-ribose 1-phosphate from S-methyl-5'-thioadenosine (phosphorylase route): step 1/1.</text>
</comment>
<dbReference type="SUPFAM" id="SSF53167">
    <property type="entry name" value="Purine and uridine phosphorylases"/>
    <property type="match status" value="1"/>
</dbReference>
<feature type="site" description="Important for substrate specificity" evidence="5">
    <location>
        <position position="163"/>
    </location>
</feature>
<evidence type="ECO:0000256" key="4">
    <source>
        <dbReference type="ARBA" id="ARBA00063054"/>
    </source>
</evidence>
<feature type="domain" description="Nucleoside phosphorylase" evidence="6">
    <location>
        <begin position="4"/>
        <end position="237"/>
    </location>
</feature>
<comment type="caution">
    <text evidence="5">Lacks conserved residue(s) required for the propagation of feature annotation.</text>
</comment>
<evidence type="ECO:0000256" key="3">
    <source>
        <dbReference type="ARBA" id="ARBA00022726"/>
    </source>
</evidence>
<evidence type="ECO:0000259" key="6">
    <source>
        <dbReference type="Pfam" id="PF01048"/>
    </source>
</evidence>
<dbReference type="GO" id="GO:0005829">
    <property type="term" value="C:cytosol"/>
    <property type="evidence" value="ECO:0007669"/>
    <property type="project" value="TreeGrafter"/>
</dbReference>
<dbReference type="Gene3D" id="3.40.50.1580">
    <property type="entry name" value="Nucleoside phosphorylase domain"/>
    <property type="match status" value="1"/>
</dbReference>
<feature type="binding site" evidence="5">
    <location>
        <position position="180"/>
    </location>
    <ligand>
        <name>substrate</name>
    </ligand>
</feature>
<dbReference type="RefSeq" id="WP_054964333.1">
    <property type="nucleotide sequence ID" value="NZ_LJCQ01000283.1"/>
</dbReference>
<keyword evidence="3 5" id="KW-0660">Purine salvage</keyword>
<sequence>MTYIGIIGGSGLYTLMKETETINVDTPYGKTSDSIEIGKINGVDVAFIPRHGKKHTIPPHKVNYKANIWALKHIGVERIVGLNAVGSLKEDYSPGDIVVPDQFIDLTRRRDLTFYDGPDVYHISMADPFCPDISRKIYETGKSLNYNIHSSGTYVCIEGPRFSTRAESRLFHTFGDIIGMTLVPEINLAGELSMCYGMIATVTDYDAWSDTAVEASDVMNIMKENEKKVSDILYNVIPKINDQRNCNCSLRLENAKA</sequence>
<accession>A0A0P9CKC9</accession>
<dbReference type="NCBIfam" id="TIGR01694">
    <property type="entry name" value="MTAP"/>
    <property type="match status" value="1"/>
</dbReference>
<dbReference type="PROSITE" id="PS01240">
    <property type="entry name" value="PNP_MTAP_2"/>
    <property type="match status" value="1"/>
</dbReference>
<dbReference type="InterPro" id="IPR035994">
    <property type="entry name" value="Nucleoside_phosphorylase_sf"/>
</dbReference>
<dbReference type="Pfam" id="PF01048">
    <property type="entry name" value="PNP_UDP_1"/>
    <property type="match status" value="1"/>
</dbReference>
<dbReference type="PATRIC" id="fig|507754.4.peg.816"/>
<dbReference type="InterPro" id="IPR000845">
    <property type="entry name" value="Nucleoside_phosphorylase_d"/>
</dbReference>
<feature type="binding site" evidence="5">
    <location>
        <begin position="50"/>
        <end position="51"/>
    </location>
    <ligand>
        <name>phosphate</name>
        <dbReference type="ChEBI" id="CHEBI:43474"/>
    </ligand>
</feature>
<dbReference type="AlphaFoldDB" id="A0A0P9CKC9"/>
<gene>
    <name evidence="5" type="primary">mtnP</name>
    <name evidence="7" type="ORF">SE19_06580</name>
</gene>
<feature type="binding site" evidence="5">
    <location>
        <position position="181"/>
    </location>
    <ligand>
        <name>phosphate</name>
        <dbReference type="ChEBI" id="CHEBI:43474"/>
    </ligand>
</feature>
<keyword evidence="1 5" id="KW-0328">Glycosyltransferase</keyword>
<comment type="function">
    <text evidence="5">Catalyzes the reversible phosphorylation of S-methyl-5'-thioadenosine (MTA) to adenine and 5-methylthioribose-1-phosphate. Involved in the breakdown of MTA, a major by-product of polyamine biosynthesis. Responsible for the first step in the methionine salvage pathway after MTA has been generated from S-adenosylmethionine. Has broad substrate specificity with 6-aminopurine nucleosides as preferred substrates.</text>
</comment>
<dbReference type="InterPro" id="IPR010044">
    <property type="entry name" value="MTAP"/>
</dbReference>
<dbReference type="UniPathway" id="UPA00904">
    <property type="reaction ID" value="UER00873"/>
</dbReference>
<dbReference type="GO" id="GO:0019509">
    <property type="term" value="P:L-methionine salvage from methylthioadenosine"/>
    <property type="evidence" value="ECO:0007669"/>
    <property type="project" value="UniProtKB-UniRule"/>
</dbReference>
<dbReference type="EMBL" id="LJCQ01000283">
    <property type="protein sequence ID" value="KPV46200.1"/>
    <property type="molecule type" value="Genomic_DNA"/>
</dbReference>
<protein>
    <recommendedName>
        <fullName evidence="5">S-methyl-5'-thioadenosine phosphorylase</fullName>
        <ecNumber evidence="5">2.4.2.28</ecNumber>
    </recommendedName>
    <alternativeName>
        <fullName evidence="5">5'-methylthioadenosine phosphorylase</fullName>
        <shortName evidence="5">MTA phosphorylase</shortName>
        <shortName evidence="5">MTAP</shortName>
    </alternativeName>
</protein>
<dbReference type="GO" id="GO:0017061">
    <property type="term" value="F:S-methyl-5-thioadenosine phosphorylase activity"/>
    <property type="evidence" value="ECO:0007669"/>
    <property type="project" value="UniProtKB-UniRule"/>
</dbReference>
<dbReference type="Proteomes" id="UP000050515">
    <property type="component" value="Unassembled WGS sequence"/>
</dbReference>
<evidence type="ECO:0000256" key="1">
    <source>
        <dbReference type="ARBA" id="ARBA00022676"/>
    </source>
</evidence>
<dbReference type="NCBIfam" id="NF006334">
    <property type="entry name" value="PRK08564.1"/>
    <property type="match status" value="1"/>
</dbReference>
<keyword evidence="2 5" id="KW-0808">Transferase</keyword>
<evidence type="ECO:0000313" key="8">
    <source>
        <dbReference type="Proteomes" id="UP000050515"/>
    </source>
</evidence>
<dbReference type="FunFam" id="3.40.50.1580:FF:000012">
    <property type="entry name" value="Probable 6-oxopurine nucleoside phosphorylase"/>
    <property type="match status" value="1"/>
</dbReference>
<dbReference type="HAMAP" id="MF_01963">
    <property type="entry name" value="MTAP"/>
    <property type="match status" value="1"/>
</dbReference>
<comment type="catalytic activity">
    <reaction evidence="5">
        <text>S-methyl-5'-thioadenosine + phosphate = 5-(methylsulfanyl)-alpha-D-ribose 1-phosphate + adenine</text>
        <dbReference type="Rhea" id="RHEA:11852"/>
        <dbReference type="ChEBI" id="CHEBI:16708"/>
        <dbReference type="ChEBI" id="CHEBI:17509"/>
        <dbReference type="ChEBI" id="CHEBI:43474"/>
        <dbReference type="ChEBI" id="CHEBI:58533"/>
        <dbReference type="EC" id="2.4.2.28"/>
    </reaction>
</comment>
<comment type="subunit">
    <text evidence="4 5">Homohexamer. Dimer of a homotrimer.</text>
</comment>
<reference evidence="7 8" key="1">
    <citation type="submission" date="2015-09" db="EMBL/GenBank/DDBJ databases">
        <title>Draft genome sequence of Acidiplasma aeolicum DSM 18409.</title>
        <authorList>
            <person name="Hemp J."/>
        </authorList>
    </citation>
    <scope>NUCLEOTIDE SEQUENCE [LARGE SCALE GENOMIC DNA]</scope>
    <source>
        <strain evidence="7 8">V</strain>
    </source>
</reference>
<dbReference type="PANTHER" id="PTHR42679">
    <property type="entry name" value="S-METHYL-5'-THIOADENOSINE PHOSPHORYLASE"/>
    <property type="match status" value="1"/>
</dbReference>